<sequence>METLPLTPPPLVSLPGGVPHLTIRIVQIILQIDRVDSHGKMDADLPWRSVPASSDLYLIKYDMHCLMAMRTDPSDGRKLTSNAGHRAGHTSSDLVRLEFSAEFRGTVVLYSDDSKDGARVVSWPGFDGALDMDRDTRWGRRGAKPR</sequence>
<dbReference type="Proteomes" id="UP000660262">
    <property type="component" value="Unassembled WGS sequence"/>
</dbReference>
<reference evidence="1" key="1">
    <citation type="submission" date="2020-10" db="EMBL/GenBank/DDBJ databases">
        <title>Unveiling of a novel bifunctional photoreceptor, Dualchrome1, isolated from a cosmopolitan green alga.</title>
        <authorList>
            <person name="Suzuki S."/>
            <person name="Kawachi M."/>
        </authorList>
    </citation>
    <scope>NUCLEOTIDE SEQUENCE</scope>
    <source>
        <strain evidence="1">NIES 2893</strain>
    </source>
</reference>
<dbReference type="AlphaFoldDB" id="A0A830HYU0"/>
<proteinExistence type="predicted"/>
<organism evidence="1 2">
    <name type="scientific">Pycnococcus provasolii</name>
    <dbReference type="NCBI Taxonomy" id="41880"/>
    <lineage>
        <taxon>Eukaryota</taxon>
        <taxon>Viridiplantae</taxon>
        <taxon>Chlorophyta</taxon>
        <taxon>Pseudoscourfieldiophyceae</taxon>
        <taxon>Pseudoscourfieldiales</taxon>
        <taxon>Pycnococcaceae</taxon>
        <taxon>Pycnococcus</taxon>
    </lineage>
</organism>
<gene>
    <name evidence="1" type="ORF">PPROV_001090600</name>
</gene>
<evidence type="ECO:0000313" key="2">
    <source>
        <dbReference type="Proteomes" id="UP000660262"/>
    </source>
</evidence>
<comment type="caution">
    <text evidence="1">The sequence shown here is derived from an EMBL/GenBank/DDBJ whole genome shotgun (WGS) entry which is preliminary data.</text>
</comment>
<evidence type="ECO:0000313" key="1">
    <source>
        <dbReference type="EMBL" id="GHP12178.1"/>
    </source>
</evidence>
<name>A0A830HYU0_9CHLO</name>
<accession>A0A830HYU0</accession>
<protein>
    <submittedName>
        <fullName evidence="1">Uncharacterized protein</fullName>
    </submittedName>
</protein>
<keyword evidence="2" id="KW-1185">Reference proteome</keyword>
<dbReference type="EMBL" id="BNJQ01000039">
    <property type="protein sequence ID" value="GHP12178.1"/>
    <property type="molecule type" value="Genomic_DNA"/>
</dbReference>